<keyword evidence="3 6" id="KW-0442">Lipid degradation</keyword>
<feature type="active site" description="Nucleophile" evidence="6">
    <location>
        <position position="66"/>
    </location>
</feature>
<dbReference type="InterPro" id="IPR002641">
    <property type="entry name" value="PNPLA_dom"/>
</dbReference>
<dbReference type="PANTHER" id="PTHR14226">
    <property type="entry name" value="NEUROPATHY TARGET ESTERASE/SWISS CHEESE D.MELANOGASTER"/>
    <property type="match status" value="1"/>
</dbReference>
<organism evidence="8 9">
    <name type="scientific">Candidatus Gallitreponema excrementavium</name>
    <dbReference type="NCBI Taxonomy" id="2840840"/>
    <lineage>
        <taxon>Bacteria</taxon>
        <taxon>Pseudomonadati</taxon>
        <taxon>Spirochaetota</taxon>
        <taxon>Spirochaetia</taxon>
        <taxon>Spirochaetales</taxon>
        <taxon>Candidatus Gallitreponema</taxon>
    </lineage>
</organism>
<evidence type="ECO:0000313" key="9">
    <source>
        <dbReference type="Proteomes" id="UP000823638"/>
    </source>
</evidence>
<evidence type="ECO:0000259" key="7">
    <source>
        <dbReference type="PROSITE" id="PS51635"/>
    </source>
</evidence>
<dbReference type="SUPFAM" id="SSF52151">
    <property type="entry name" value="FabD/lysophospholipase-like"/>
    <property type="match status" value="1"/>
</dbReference>
<dbReference type="PROSITE" id="PS51635">
    <property type="entry name" value="PNPLA"/>
    <property type="match status" value="1"/>
</dbReference>
<keyword evidence="4 6" id="KW-0443">Lipid metabolism</keyword>
<dbReference type="Proteomes" id="UP000823638">
    <property type="component" value="Unassembled WGS sequence"/>
</dbReference>
<keyword evidence="2 6" id="KW-0378">Hydrolase</keyword>
<dbReference type="PANTHER" id="PTHR14226:SF29">
    <property type="entry name" value="NEUROPATHY TARGET ESTERASE SWS"/>
    <property type="match status" value="1"/>
</dbReference>
<dbReference type="Pfam" id="PF01734">
    <property type="entry name" value="Patatin"/>
    <property type="match status" value="1"/>
</dbReference>
<evidence type="ECO:0000256" key="5">
    <source>
        <dbReference type="ARBA" id="ARBA00023136"/>
    </source>
</evidence>
<feature type="active site" description="Proton acceptor" evidence="6">
    <location>
        <position position="207"/>
    </location>
</feature>
<evidence type="ECO:0000256" key="6">
    <source>
        <dbReference type="PROSITE-ProRule" id="PRU01161"/>
    </source>
</evidence>
<dbReference type="EMBL" id="JADIMM010000018">
    <property type="protein sequence ID" value="MBO8456816.1"/>
    <property type="molecule type" value="Genomic_DNA"/>
</dbReference>
<keyword evidence="5" id="KW-0472">Membrane</keyword>
<dbReference type="GO" id="GO:0019867">
    <property type="term" value="C:outer membrane"/>
    <property type="evidence" value="ECO:0007669"/>
    <property type="project" value="InterPro"/>
</dbReference>
<comment type="caution">
    <text evidence="6">Lacks conserved residue(s) required for the propagation of feature annotation.</text>
</comment>
<sequence length="774" mass="85299">MKRKLFSAIFFALQLLCIFPEDSEIKDRPKVALVLAGGGARGFAHIPVLELLEEEGIPVDMVIGTSAGSLIGGYYCAGYTPEQIRTLLTDLDWEKVFTDNPVSPFEKYLNNNSKQAAILSINLTKDGAKGLITGQYVYNLFRSTLGKIPSFVNFDNLHIPFRAVAADLLTGETVVLSQGDLAESMRASMSLPTIFEPVLIGNRYLIDGTVTNNVPIKAAKDLGYDIIIVSDISVQMESDPEAFDTSPVMAAAQMLTMQLNNATLPQTEYADLIIVPEIKEFGTMDYLKANEIIKKSRTSIKAYVPRLEKIKEKIFGAVEPEPVAREQITTPEAIISKLSGKEEKSSYYDMLPYLKVDNLLVYGGSQSDEKFAEKAFAGIKGVELKPDVISGFLTELYSSGDFKYVGFNIIETEKQNTLLVTLTPSNKESRLLLVSGKYKGVVSEESVSSFELSGDIQFRNLSGKGSVLSVRVDGINTLDFGISYLQPIGSILYLQAGGYFSANQEIITSGFKKTNLYGFREEDYVLRFDTGIHFNSRHTLTTGLNWSYFTSSGKYEEITGVSKTYGKNVSVYVDYIFTNLNRRIFPTKGFFVDVNLNNLFPVQSGKIQESWISPLPVIPVLKSDFIAAIPISGKVSLVYSMTAGTNPTQTLKDLKALCAKYAFNLSDRIYMPQILNKNYMGNHKLGALLELQIQPKEQITVLGGQILFSLGLSTSGVWDSYNEIITSPENLQWSAFTSGGVRINDGFGLKLRVGAGSINGHVNPFVSVDMGNFL</sequence>
<dbReference type="AlphaFoldDB" id="A0A9D9HMX0"/>
<dbReference type="GO" id="GO:0016042">
    <property type="term" value="P:lipid catabolic process"/>
    <property type="evidence" value="ECO:0007669"/>
    <property type="project" value="UniProtKB-UniRule"/>
</dbReference>
<feature type="short sequence motif" description="GXSXG" evidence="6">
    <location>
        <begin position="64"/>
        <end position="68"/>
    </location>
</feature>
<accession>A0A9D9HMX0</accession>
<comment type="subcellular location">
    <subcellularLocation>
        <location evidence="1">Membrane</location>
    </subcellularLocation>
</comment>
<feature type="short sequence motif" description="GXGXXG" evidence="6">
    <location>
        <begin position="37"/>
        <end position="42"/>
    </location>
</feature>
<evidence type="ECO:0000256" key="2">
    <source>
        <dbReference type="ARBA" id="ARBA00022801"/>
    </source>
</evidence>
<comment type="caution">
    <text evidence="8">The sequence shown here is derived from an EMBL/GenBank/DDBJ whole genome shotgun (WGS) entry which is preliminary data.</text>
</comment>
<evidence type="ECO:0000313" key="8">
    <source>
        <dbReference type="EMBL" id="MBO8456816.1"/>
    </source>
</evidence>
<gene>
    <name evidence="8" type="ORF">IAA81_01150</name>
</gene>
<evidence type="ECO:0000256" key="4">
    <source>
        <dbReference type="ARBA" id="ARBA00023098"/>
    </source>
</evidence>
<dbReference type="CDD" id="cd07205">
    <property type="entry name" value="Pat_PNPLA6_PNPLA7_NTE1_like"/>
    <property type="match status" value="1"/>
</dbReference>
<protein>
    <submittedName>
        <fullName evidence="8">Patatin-like phospholipase family protein</fullName>
    </submittedName>
</protein>
<reference evidence="8" key="2">
    <citation type="journal article" date="2021" name="PeerJ">
        <title>Extensive microbial diversity within the chicken gut microbiome revealed by metagenomics and culture.</title>
        <authorList>
            <person name="Gilroy R."/>
            <person name="Ravi A."/>
            <person name="Getino M."/>
            <person name="Pursley I."/>
            <person name="Horton D.L."/>
            <person name="Alikhan N.F."/>
            <person name="Baker D."/>
            <person name="Gharbi K."/>
            <person name="Hall N."/>
            <person name="Watson M."/>
            <person name="Adriaenssens E.M."/>
            <person name="Foster-Nyarko E."/>
            <person name="Jarju S."/>
            <person name="Secka A."/>
            <person name="Antonio M."/>
            <person name="Oren A."/>
            <person name="Chaudhuri R.R."/>
            <person name="La Ragione R."/>
            <person name="Hildebrand F."/>
            <person name="Pallen M.J."/>
        </authorList>
    </citation>
    <scope>NUCLEOTIDE SEQUENCE</scope>
    <source>
        <strain evidence="8">10532</strain>
    </source>
</reference>
<reference evidence="8" key="1">
    <citation type="submission" date="2020-10" db="EMBL/GenBank/DDBJ databases">
        <authorList>
            <person name="Gilroy R."/>
        </authorList>
    </citation>
    <scope>NUCLEOTIDE SEQUENCE</scope>
    <source>
        <strain evidence="8">10532</strain>
    </source>
</reference>
<dbReference type="InterPro" id="IPR050301">
    <property type="entry name" value="NTE"/>
</dbReference>
<name>A0A9D9HMX0_9SPIR</name>
<dbReference type="InterPro" id="IPR000184">
    <property type="entry name" value="Bac_surfAg_D15"/>
</dbReference>
<dbReference type="Gene3D" id="2.40.160.50">
    <property type="entry name" value="membrane protein fhac: a member of the omp85/tpsb transporter family"/>
    <property type="match status" value="1"/>
</dbReference>
<feature type="domain" description="PNPLA" evidence="7">
    <location>
        <begin position="33"/>
        <end position="220"/>
    </location>
</feature>
<dbReference type="GO" id="GO:0016787">
    <property type="term" value="F:hydrolase activity"/>
    <property type="evidence" value="ECO:0007669"/>
    <property type="project" value="UniProtKB-UniRule"/>
</dbReference>
<evidence type="ECO:0000256" key="3">
    <source>
        <dbReference type="ARBA" id="ARBA00022963"/>
    </source>
</evidence>
<dbReference type="Gene3D" id="3.40.1090.10">
    <property type="entry name" value="Cytosolic phospholipase A2 catalytic domain"/>
    <property type="match status" value="1"/>
</dbReference>
<evidence type="ECO:0000256" key="1">
    <source>
        <dbReference type="ARBA" id="ARBA00004370"/>
    </source>
</evidence>
<dbReference type="InterPro" id="IPR016035">
    <property type="entry name" value="Acyl_Trfase/lysoPLipase"/>
</dbReference>
<proteinExistence type="predicted"/>
<dbReference type="Pfam" id="PF01103">
    <property type="entry name" value="Omp85"/>
    <property type="match status" value="1"/>
</dbReference>